<dbReference type="EMBL" id="CP126446">
    <property type="protein sequence ID" value="WIF98704.1"/>
    <property type="molecule type" value="Genomic_DNA"/>
</dbReference>
<evidence type="ECO:0000313" key="2">
    <source>
        <dbReference type="EMBL" id="WIF98704.1"/>
    </source>
</evidence>
<protein>
    <submittedName>
        <fullName evidence="2">Uncharacterized protein</fullName>
    </submittedName>
</protein>
<dbReference type="Proteomes" id="UP001236652">
    <property type="component" value="Chromosome"/>
</dbReference>
<feature type="compositionally biased region" description="Low complexity" evidence="1">
    <location>
        <begin position="40"/>
        <end position="50"/>
    </location>
</feature>
<gene>
    <name evidence="2" type="ORF">QNI29_03370</name>
</gene>
<name>A0ABY8UYZ7_9BACI</name>
<keyword evidence="3" id="KW-1185">Reference proteome</keyword>
<evidence type="ECO:0000313" key="3">
    <source>
        <dbReference type="Proteomes" id="UP001236652"/>
    </source>
</evidence>
<proteinExistence type="predicted"/>
<accession>A0ABY8UYZ7</accession>
<sequence length="50" mass="5832">MKIVLNEEQTQKFFQALYPSAVRIAAEKRKREREQEEQESTSNTSEKSAS</sequence>
<reference evidence="2 3" key="1">
    <citation type="submission" date="2023-05" db="EMBL/GenBank/DDBJ databases">
        <title>Comparative genomics reveals the evidence of polycyclic aromatic hydrocarbons degradation in moderately halophilic genus Pontibacillus.</title>
        <authorList>
            <person name="Yang H."/>
            <person name="Qian Z."/>
        </authorList>
    </citation>
    <scope>NUCLEOTIDE SEQUENCE [LARGE SCALE GENOMIC DNA]</scope>
    <source>
        <strain evidence="3">HN14</strain>
    </source>
</reference>
<evidence type="ECO:0000256" key="1">
    <source>
        <dbReference type="SAM" id="MobiDB-lite"/>
    </source>
</evidence>
<feature type="region of interest" description="Disordered" evidence="1">
    <location>
        <begin position="26"/>
        <end position="50"/>
    </location>
</feature>
<dbReference type="RefSeq" id="WP_231418476.1">
    <property type="nucleotide sequence ID" value="NZ_CP126446.1"/>
</dbReference>
<organism evidence="2 3">
    <name type="scientific">Pontibacillus chungwhensis</name>
    <dbReference type="NCBI Taxonomy" id="265426"/>
    <lineage>
        <taxon>Bacteria</taxon>
        <taxon>Bacillati</taxon>
        <taxon>Bacillota</taxon>
        <taxon>Bacilli</taxon>
        <taxon>Bacillales</taxon>
        <taxon>Bacillaceae</taxon>
        <taxon>Pontibacillus</taxon>
    </lineage>
</organism>